<accession>W2UK55</accession>
<gene>
    <name evidence="1" type="ORF">P278_32310</name>
</gene>
<name>W2UK55_9FLAO</name>
<dbReference type="RefSeq" id="WP_038269164.1">
    <property type="nucleotide sequence ID" value="NZ_AYXY01000031.1"/>
</dbReference>
<dbReference type="Gene3D" id="1.20.1440.60">
    <property type="entry name" value="23S rRNA-intervening sequence"/>
    <property type="match status" value="1"/>
</dbReference>
<dbReference type="PANTHER" id="PTHR38471:SF2">
    <property type="entry name" value="FOUR HELIX BUNDLE PROTEIN"/>
    <property type="match status" value="1"/>
</dbReference>
<dbReference type="eggNOG" id="ENOG5032RWC">
    <property type="taxonomic scope" value="Bacteria"/>
</dbReference>
<comment type="caution">
    <text evidence="1">The sequence shown here is derived from an EMBL/GenBank/DDBJ whole genome shotgun (WGS) entry which is preliminary data.</text>
</comment>
<dbReference type="PANTHER" id="PTHR38471">
    <property type="entry name" value="FOUR HELIX BUNDLE PROTEIN"/>
    <property type="match status" value="1"/>
</dbReference>
<dbReference type="InterPro" id="IPR036583">
    <property type="entry name" value="23S_rRNA_IVS_sf"/>
</dbReference>
<reference evidence="1 2" key="2">
    <citation type="journal article" date="2016" name="Genome Announc.">
        <title>Draft Genome Sequence of Zhouia amylolytica AD3, Isolated from Tidal Flat Sediment.</title>
        <authorList>
            <person name="Jia B."/>
            <person name="Jin H.M."/>
            <person name="Lee H.J."/>
            <person name="Jeon C.O."/>
        </authorList>
    </citation>
    <scope>NUCLEOTIDE SEQUENCE [LARGE SCALE GENOMIC DNA]</scope>
    <source>
        <strain evidence="1 2">AD3</strain>
    </source>
</reference>
<dbReference type="InterPro" id="IPR012657">
    <property type="entry name" value="23S_rRNA-intervening_sequence"/>
</dbReference>
<dbReference type="PIRSF" id="PIRSF035652">
    <property type="entry name" value="CHP02436"/>
    <property type="match status" value="1"/>
</dbReference>
<dbReference type="Proteomes" id="UP000018850">
    <property type="component" value="Unassembled WGS sequence"/>
</dbReference>
<evidence type="ECO:0008006" key="3">
    <source>
        <dbReference type="Google" id="ProtNLM"/>
    </source>
</evidence>
<organism evidence="1 2">
    <name type="scientific">Zhouia amylolytica AD3</name>
    <dbReference type="NCBI Taxonomy" id="1286632"/>
    <lineage>
        <taxon>Bacteria</taxon>
        <taxon>Pseudomonadati</taxon>
        <taxon>Bacteroidota</taxon>
        <taxon>Flavobacteriia</taxon>
        <taxon>Flavobacteriales</taxon>
        <taxon>Flavobacteriaceae</taxon>
        <taxon>Zhouia</taxon>
    </lineage>
</organism>
<protein>
    <recommendedName>
        <fullName evidence="3">Four helix bundle protein</fullName>
    </recommendedName>
</protein>
<evidence type="ECO:0000313" key="2">
    <source>
        <dbReference type="Proteomes" id="UP000018850"/>
    </source>
</evidence>
<dbReference type="AlphaFoldDB" id="W2UK55"/>
<dbReference type="SUPFAM" id="SSF158446">
    <property type="entry name" value="IVS-encoded protein-like"/>
    <property type="match status" value="1"/>
</dbReference>
<reference evidence="2" key="1">
    <citation type="submission" date="2013-11" db="EMBL/GenBank/DDBJ databases">
        <title>Draft genome sequence from a member of Zhouia, isolated tidal flat.</title>
        <authorList>
            <person name="Jin H."/>
            <person name="Jeon C.O."/>
        </authorList>
    </citation>
    <scope>NUCLEOTIDE SEQUENCE [LARGE SCALE GENOMIC DNA]</scope>
    <source>
        <strain evidence="2">AD3</strain>
    </source>
</reference>
<keyword evidence="2" id="KW-1185">Reference proteome</keyword>
<proteinExistence type="predicted"/>
<dbReference type="EMBL" id="AYXY01000031">
    <property type="protein sequence ID" value="ETN93821.1"/>
    <property type="molecule type" value="Genomic_DNA"/>
</dbReference>
<evidence type="ECO:0000313" key="1">
    <source>
        <dbReference type="EMBL" id="ETN93821.1"/>
    </source>
</evidence>
<sequence length="115" mass="13582">MKKNVIKEKSFAYAVEIVYIYKWLLEEKNEQIMSKQLLRSGTSVRANVREAEQAQSRPDFISKLSIALKEANESEYWIELLKETNYLDKDNYNRIKPKIEEVLKLLISIIKSARK</sequence>
<dbReference type="NCBIfam" id="TIGR02436">
    <property type="entry name" value="four helix bundle protein"/>
    <property type="match status" value="1"/>
</dbReference>
<dbReference type="Pfam" id="PF05635">
    <property type="entry name" value="23S_rRNA_IVP"/>
    <property type="match status" value="1"/>
</dbReference>